<accession>A0A4Y9Y895</accession>
<feature type="compositionally biased region" description="Basic and acidic residues" evidence="2">
    <location>
        <begin position="787"/>
        <end position="800"/>
    </location>
</feature>
<evidence type="ECO:0000256" key="2">
    <source>
        <dbReference type="SAM" id="MobiDB-lite"/>
    </source>
</evidence>
<evidence type="ECO:0000313" key="4">
    <source>
        <dbReference type="EMBL" id="TFY58392.1"/>
    </source>
</evidence>
<evidence type="ECO:0000256" key="1">
    <source>
        <dbReference type="RuleBase" id="RU363098"/>
    </source>
</evidence>
<organism evidence="4 5">
    <name type="scientific">Rhodofomes roseus</name>
    <dbReference type="NCBI Taxonomy" id="34475"/>
    <lineage>
        <taxon>Eukaryota</taxon>
        <taxon>Fungi</taxon>
        <taxon>Dikarya</taxon>
        <taxon>Basidiomycota</taxon>
        <taxon>Agaricomycotina</taxon>
        <taxon>Agaricomycetes</taxon>
        <taxon>Polyporales</taxon>
        <taxon>Rhodofomes</taxon>
    </lineage>
</organism>
<dbReference type="PANTHER" id="PTHR23079">
    <property type="entry name" value="RNA-DEPENDENT RNA POLYMERASE"/>
    <property type="match status" value="1"/>
</dbReference>
<feature type="domain" description="RDRP core" evidence="3">
    <location>
        <begin position="212"/>
        <end position="767"/>
    </location>
</feature>
<keyword evidence="1" id="KW-0808">Transferase</keyword>
<keyword evidence="1" id="KW-0696">RNA-directed RNA polymerase</keyword>
<dbReference type="EMBL" id="SEKV01000363">
    <property type="protein sequence ID" value="TFY58392.1"/>
    <property type="molecule type" value="Genomic_DNA"/>
</dbReference>
<feature type="region of interest" description="Disordered" evidence="2">
    <location>
        <begin position="46"/>
        <end position="81"/>
    </location>
</feature>
<protein>
    <recommendedName>
        <fullName evidence="1">RNA-dependent RNA polymerase</fullName>
        <ecNumber evidence="1">2.7.7.48</ecNumber>
    </recommendedName>
</protein>
<comment type="similarity">
    <text evidence="1">Belongs to the RdRP family.</text>
</comment>
<name>A0A4Y9Y895_9APHY</name>
<feature type="region of interest" description="Disordered" evidence="2">
    <location>
        <begin position="892"/>
        <end position="916"/>
    </location>
</feature>
<sequence length="1020" mass="112503">MATEPWDVENLPLDGSEQPRAPSQASSSHYFSEVEDLDPIIGQIPDADVTVTLGKRQRSESRPSTGTTPSRSSKQKAEIPGASVDHLPFGVQWELARLCSAGLLKGSSKLLADKVNHLTASSNVQGIPALHACLNLQSPTNSTISMREQEVRLPWKELDKEEYALWKDPYSCVGHSADKPGWIGGRVHFTATLQCSSLEHWDGSSITVPTVAPGSTAEFTAEEFLSWHNNLNHNLGQSMTKWAARFALGLSNSVPGVQVKEECIQEVNDIVCPGFKRQGKVPSQMVMTDGCGLTSHNVLRALTQQLGWLDIPTAVQMRLAGAKGLLLTDPAHTMPNTPFHISLRPSQIKIDLSGLGNPIDPAMLTIDIIKPSRLSTPSRLSEETIINLAENGVPLQAFVKLMKDDLQARVDGLTQWTSPASVFSLYRNVGIAESVTTQRLVREAAGTARAKGYTSRDVDEGKDEALDEDGLDNLDDVLKEQSVAWWADPTSGCPSTIAETALVLLDSGFLPDTCPVLASKLKHCVKMVIKSCKNKCHIAVPMSCTAFVVPDPCNVLEPNEVHVKSSSRNLLDQDGMQTDLVLGEVLVTRHPCKLPTDVQKVTAVYRAELSNYVDVVVVSTKNHLYDGQPLNQHLASMTGGGDYDGDTLEVFWDPSVVSSFTNANPKYAQEPKQVKAVLSRNPETVPQFLERTSGCSKADKLAEMQKYLLGSLQNVSRVGTYSNWWLASVYKNGYSHPDTIFLAYMFTNVLDGAKTGITVSRKVFEEHRKAYSSLPMPWTLSQGPSRGRNEHIGSDEIPAKRNPELPPFTLELLHRELQKQCNTLDKSLDTIFPEKEPGTTVPLDEHLAAPWQDTVTRAQKIATTRGDTWMQKELNTIAAHVTAVYTQHMAKVKSMHGQRQSRSRANSKKSKGGASFTDLPIEQRQDIFRELSRMFEDGPATLPDGSALLCFDKPAIRRLRASYAYILDRDRSRGGWSRFPWDVAMRTLCEIKVEALGGGKTLMEEFYYKMTIPRSFVKGT</sequence>
<proteinExistence type="inferred from homology"/>
<dbReference type="AlphaFoldDB" id="A0A4Y9Y895"/>
<feature type="compositionally biased region" description="Polar residues" evidence="2">
    <location>
        <begin position="21"/>
        <end position="30"/>
    </location>
</feature>
<dbReference type="GO" id="GO:0003723">
    <property type="term" value="F:RNA binding"/>
    <property type="evidence" value="ECO:0007669"/>
    <property type="project" value="UniProtKB-KW"/>
</dbReference>
<dbReference type="GO" id="GO:0031380">
    <property type="term" value="C:nuclear RNA-directed RNA polymerase complex"/>
    <property type="evidence" value="ECO:0007669"/>
    <property type="project" value="TreeGrafter"/>
</dbReference>
<feature type="region of interest" description="Disordered" evidence="2">
    <location>
        <begin position="775"/>
        <end position="800"/>
    </location>
</feature>
<gene>
    <name evidence="4" type="ORF">EVJ58_g6448</name>
</gene>
<evidence type="ECO:0000259" key="3">
    <source>
        <dbReference type="Pfam" id="PF05183"/>
    </source>
</evidence>
<feature type="compositionally biased region" description="Basic residues" evidence="2">
    <location>
        <begin position="892"/>
        <end position="911"/>
    </location>
</feature>
<dbReference type="GO" id="GO:0030422">
    <property type="term" value="P:siRNA processing"/>
    <property type="evidence" value="ECO:0007669"/>
    <property type="project" value="TreeGrafter"/>
</dbReference>
<evidence type="ECO:0000313" key="5">
    <source>
        <dbReference type="Proteomes" id="UP000298390"/>
    </source>
</evidence>
<dbReference type="EC" id="2.7.7.48" evidence="1"/>
<dbReference type="PANTHER" id="PTHR23079:SF14">
    <property type="entry name" value="RNA-DEPENDENT RNA POLYMERASE"/>
    <property type="match status" value="1"/>
</dbReference>
<dbReference type="InterPro" id="IPR007855">
    <property type="entry name" value="RDRP"/>
</dbReference>
<dbReference type="STRING" id="34475.A0A4Y9Y895"/>
<dbReference type="GO" id="GO:0003968">
    <property type="term" value="F:RNA-directed RNA polymerase activity"/>
    <property type="evidence" value="ECO:0007669"/>
    <property type="project" value="UniProtKB-KW"/>
</dbReference>
<comment type="catalytic activity">
    <reaction evidence="1">
        <text>RNA(n) + a ribonucleoside 5'-triphosphate = RNA(n+1) + diphosphate</text>
        <dbReference type="Rhea" id="RHEA:21248"/>
        <dbReference type="Rhea" id="RHEA-COMP:14527"/>
        <dbReference type="Rhea" id="RHEA-COMP:17342"/>
        <dbReference type="ChEBI" id="CHEBI:33019"/>
        <dbReference type="ChEBI" id="CHEBI:61557"/>
        <dbReference type="ChEBI" id="CHEBI:140395"/>
        <dbReference type="EC" id="2.7.7.48"/>
    </reaction>
</comment>
<dbReference type="Proteomes" id="UP000298390">
    <property type="component" value="Unassembled WGS sequence"/>
</dbReference>
<feature type="region of interest" description="Disordered" evidence="2">
    <location>
        <begin position="1"/>
        <end position="32"/>
    </location>
</feature>
<comment type="caution">
    <text evidence="4">The sequence shown here is derived from an EMBL/GenBank/DDBJ whole genome shotgun (WGS) entry which is preliminary data.</text>
</comment>
<feature type="compositionally biased region" description="Low complexity" evidence="2">
    <location>
        <begin position="62"/>
        <end position="72"/>
    </location>
</feature>
<dbReference type="Pfam" id="PF05183">
    <property type="entry name" value="RdRP"/>
    <property type="match status" value="1"/>
</dbReference>
<keyword evidence="1" id="KW-0694">RNA-binding</keyword>
<dbReference type="InterPro" id="IPR057596">
    <property type="entry name" value="RDRP_core"/>
</dbReference>
<reference evidence="4 5" key="1">
    <citation type="submission" date="2019-01" db="EMBL/GenBank/DDBJ databases">
        <title>Genome sequencing of the rare red list fungi Fomitopsis rosea.</title>
        <authorList>
            <person name="Buettner E."/>
            <person name="Kellner H."/>
        </authorList>
    </citation>
    <scope>NUCLEOTIDE SEQUENCE [LARGE SCALE GENOMIC DNA]</scope>
    <source>
        <strain evidence="4 5">DSM 105464</strain>
    </source>
</reference>
<keyword evidence="1" id="KW-0548">Nucleotidyltransferase</keyword>